<organism evidence="2 3">
    <name type="scientific">Evtepia gabavorous</name>
    <dbReference type="NCBI Taxonomy" id="2211183"/>
    <lineage>
        <taxon>Bacteria</taxon>
        <taxon>Bacillati</taxon>
        <taxon>Bacillota</taxon>
        <taxon>Clostridia</taxon>
        <taxon>Eubacteriales</taxon>
        <taxon>Evtepia</taxon>
    </lineage>
</organism>
<keyword evidence="2" id="KW-0689">Ribosomal protein</keyword>
<sequence>MDSIPSLLGLALRAGRLAVGEEPVGVACRCHKGYLLLLASDAADNTIRRALHFCQAGKTICLTLPLTKQELGSGLGRASCAMLALTDVGFAAAVAEKLAQLDPEAYGPAWETLSNKAARVKKRRAEKRSPHKNKGARRAGKRKPDGPSNDGSQGNG</sequence>
<feature type="compositionally biased region" description="Basic residues" evidence="1">
    <location>
        <begin position="118"/>
        <end position="141"/>
    </location>
</feature>
<gene>
    <name evidence="2" type="ORF">DV520_00290</name>
</gene>
<reference evidence="2 3" key="1">
    <citation type="submission" date="2018-07" db="EMBL/GenBank/DDBJ databases">
        <title>GABA Modulating Bacteria of the Human Gut Microbiota.</title>
        <authorList>
            <person name="Strandwitz P."/>
            <person name="Kim K.H."/>
            <person name="Terekhova D."/>
            <person name="Liu J.K."/>
            <person name="Sharma A."/>
            <person name="Levering J."/>
            <person name="Mcdonald D."/>
            <person name="Dietrich D."/>
            <person name="Ramadhar T.R."/>
            <person name="Lekbua A."/>
            <person name="Mroue N."/>
            <person name="Liston C."/>
            <person name="Stewart E.J."/>
            <person name="Dubin M.J."/>
            <person name="Zengler K."/>
            <person name="Knight R."/>
            <person name="Gilbert J.A."/>
            <person name="Clardy J."/>
            <person name="Lewis K."/>
        </authorList>
    </citation>
    <scope>NUCLEOTIDE SEQUENCE [LARGE SCALE GENOMIC DNA]</scope>
    <source>
        <strain evidence="2 3">KLE1738</strain>
    </source>
</reference>
<keyword evidence="2" id="KW-0687">Ribonucleoprotein</keyword>
<dbReference type="Gene3D" id="3.30.1330.30">
    <property type="match status" value="1"/>
</dbReference>
<dbReference type="SUPFAM" id="SSF55315">
    <property type="entry name" value="L30e-like"/>
    <property type="match status" value="1"/>
</dbReference>
<dbReference type="Proteomes" id="UP000260649">
    <property type="component" value="Unassembled WGS sequence"/>
</dbReference>
<evidence type="ECO:0000256" key="1">
    <source>
        <dbReference type="SAM" id="MobiDB-lite"/>
    </source>
</evidence>
<evidence type="ECO:0000313" key="2">
    <source>
        <dbReference type="EMBL" id="RFT07618.1"/>
    </source>
</evidence>
<dbReference type="EMBL" id="QQRQ01000001">
    <property type="protein sequence ID" value="RFT07618.1"/>
    <property type="molecule type" value="Genomic_DNA"/>
</dbReference>
<keyword evidence="3" id="KW-1185">Reference proteome</keyword>
<dbReference type="OrthoDB" id="9794863at2"/>
<comment type="caution">
    <text evidence="2">The sequence shown here is derived from an EMBL/GenBank/DDBJ whole genome shotgun (WGS) entry which is preliminary data.</text>
</comment>
<protein>
    <submittedName>
        <fullName evidence="2">50S ribosomal protein L7</fullName>
    </submittedName>
</protein>
<accession>A0A3E2B6G5</accession>
<dbReference type="AlphaFoldDB" id="A0A3E2B6G5"/>
<dbReference type="GO" id="GO:0005840">
    <property type="term" value="C:ribosome"/>
    <property type="evidence" value="ECO:0007669"/>
    <property type="project" value="UniProtKB-KW"/>
</dbReference>
<evidence type="ECO:0000313" key="3">
    <source>
        <dbReference type="Proteomes" id="UP000260649"/>
    </source>
</evidence>
<proteinExistence type="predicted"/>
<dbReference type="GeneID" id="97994171"/>
<name>A0A3E2B6G5_9FIRM</name>
<dbReference type="RefSeq" id="WP_021920054.1">
    <property type="nucleotide sequence ID" value="NZ_CAKXKJ010000003.1"/>
</dbReference>
<feature type="region of interest" description="Disordered" evidence="1">
    <location>
        <begin position="117"/>
        <end position="156"/>
    </location>
</feature>
<dbReference type="InterPro" id="IPR029064">
    <property type="entry name" value="Ribosomal_eL30-like_sf"/>
</dbReference>